<protein>
    <recommendedName>
        <fullName evidence="3">Nucleotide-diphospho-sugar transferase domain-containing protein</fullName>
    </recommendedName>
</protein>
<dbReference type="InterPro" id="IPR004988">
    <property type="entry name" value="DUF273"/>
</dbReference>
<proteinExistence type="predicted"/>
<dbReference type="PANTHER" id="PTHR31562:SF5">
    <property type="entry name" value="GLYCO_TRANS_2-LIKE DOMAIN-CONTAINING PROTEIN"/>
    <property type="match status" value="1"/>
</dbReference>
<evidence type="ECO:0008006" key="3">
    <source>
        <dbReference type="Google" id="ProtNLM"/>
    </source>
</evidence>
<organism evidence="1 2">
    <name type="scientific">Caenorhabditis briggsae</name>
    <dbReference type="NCBI Taxonomy" id="6238"/>
    <lineage>
        <taxon>Eukaryota</taxon>
        <taxon>Metazoa</taxon>
        <taxon>Ecdysozoa</taxon>
        <taxon>Nematoda</taxon>
        <taxon>Chromadorea</taxon>
        <taxon>Rhabditida</taxon>
        <taxon>Rhabditina</taxon>
        <taxon>Rhabditomorpha</taxon>
        <taxon>Rhabditoidea</taxon>
        <taxon>Rhabditidae</taxon>
        <taxon>Peloderinae</taxon>
        <taxon>Caenorhabditis</taxon>
    </lineage>
</organism>
<reference evidence="1 2" key="1">
    <citation type="submission" date="2022-04" db="EMBL/GenBank/DDBJ databases">
        <title>Chromosome-level reference genomes for two strains of Caenorhabditis briggsae: an improved platform for comparative genomics.</title>
        <authorList>
            <person name="Stevens L."/>
            <person name="Andersen E."/>
        </authorList>
    </citation>
    <scope>NUCLEOTIDE SEQUENCE [LARGE SCALE GENOMIC DNA]</scope>
    <source>
        <strain evidence="1">VX34</strain>
        <tissue evidence="1">Whole-organism</tissue>
    </source>
</reference>
<gene>
    <name evidence="1" type="ORF">L5515_007002</name>
</gene>
<dbReference type="Proteomes" id="UP000829354">
    <property type="component" value="Chromosome V"/>
</dbReference>
<keyword evidence="2" id="KW-1185">Reference proteome</keyword>
<evidence type="ECO:0000313" key="1">
    <source>
        <dbReference type="EMBL" id="UMM33578.1"/>
    </source>
</evidence>
<dbReference type="PANTHER" id="PTHR31562">
    <property type="entry name" value="PROTEIN CBG18972"/>
    <property type="match status" value="1"/>
</dbReference>
<dbReference type="EMBL" id="CP092624">
    <property type="protein sequence ID" value="UMM33578.1"/>
    <property type="molecule type" value="Genomic_DNA"/>
</dbReference>
<evidence type="ECO:0000313" key="2">
    <source>
        <dbReference type="Proteomes" id="UP000829354"/>
    </source>
</evidence>
<dbReference type="AlphaFoldDB" id="A0AAE9EXA1"/>
<name>A0AAE9EXA1_CAEBR</name>
<accession>A0AAE9EXA1</accession>
<dbReference type="InterPro" id="IPR029044">
    <property type="entry name" value="Nucleotide-diphossugar_trans"/>
</dbReference>
<dbReference type="Pfam" id="PF03314">
    <property type="entry name" value="DUF273"/>
    <property type="match status" value="1"/>
</dbReference>
<sequence>MSNSSSPSLERVQTSDDETTYSLQQQVHDLEHLLQKKDQQLYEKNMELVIVKGQKLMKSRRQIQKERFQKRIAMRDCTSPKPTSDFDSINTTEALLKMANRLEQAEQIINTLESTLTGNSLWICKHFTSEEIRKLPLERIESLSKIAITILVVVSNGTDLEEYRISLDSVKCYARIHGYQFILIRDTGPNEACQQNEFLFRRHCLTATVIQLYDIVLFLDADIGIVNPNQKIENYLEDSVDLIFYDRFQNWEIATGSYLARSTNFAVEFLKEFASFESKFPNGTIHGSDNGAIHLFLAQKLRLDSRICLKIFENSKSFEELFISEACIRNILEKTENRNLQKIKILQKGESWVRDGWITNSQWSLHVDFMLHGWKMSQLRETPNWDLKPIPTARNQWFSPFSGKFHLEKCTESNSTWNYDVKLIGDVEEIQMSLRKMADDVEVMKKKAMVKINNF</sequence>
<dbReference type="Gene3D" id="3.90.550.10">
    <property type="entry name" value="Spore Coat Polysaccharide Biosynthesis Protein SpsA, Chain A"/>
    <property type="match status" value="1"/>
</dbReference>